<dbReference type="PROSITE" id="PS51340">
    <property type="entry name" value="MOSC"/>
    <property type="match status" value="1"/>
</dbReference>
<dbReference type="GO" id="GO:0003824">
    <property type="term" value="F:catalytic activity"/>
    <property type="evidence" value="ECO:0007669"/>
    <property type="project" value="InterPro"/>
</dbReference>
<dbReference type="EMBL" id="SJPS01000001">
    <property type="protein sequence ID" value="TWU30124.1"/>
    <property type="molecule type" value="Genomic_DNA"/>
</dbReference>
<dbReference type="InterPro" id="IPR052353">
    <property type="entry name" value="Benzoxazolinone_Detox_Enz"/>
</dbReference>
<accession>A0A5C6D2P4</accession>
<comment type="caution">
    <text evidence="2">The sequence shown here is derived from an EMBL/GenBank/DDBJ whole genome shotgun (WGS) entry which is preliminary data.</text>
</comment>
<dbReference type="SUPFAM" id="SSF50800">
    <property type="entry name" value="PK beta-barrel domain-like"/>
    <property type="match status" value="1"/>
</dbReference>
<organism evidence="2 3">
    <name type="scientific">Bythopirellula polymerisocia</name>
    <dbReference type="NCBI Taxonomy" id="2528003"/>
    <lineage>
        <taxon>Bacteria</taxon>
        <taxon>Pseudomonadati</taxon>
        <taxon>Planctomycetota</taxon>
        <taxon>Planctomycetia</taxon>
        <taxon>Pirellulales</taxon>
        <taxon>Lacipirellulaceae</taxon>
        <taxon>Bythopirellula</taxon>
    </lineage>
</organism>
<dbReference type="InterPro" id="IPR005302">
    <property type="entry name" value="MoCF_Sase_C"/>
</dbReference>
<gene>
    <name evidence="2" type="ORF">Pla144_09100</name>
</gene>
<evidence type="ECO:0000313" key="2">
    <source>
        <dbReference type="EMBL" id="TWU30124.1"/>
    </source>
</evidence>
<dbReference type="PANTHER" id="PTHR30212">
    <property type="entry name" value="PROTEIN YIIM"/>
    <property type="match status" value="1"/>
</dbReference>
<keyword evidence="3" id="KW-1185">Reference proteome</keyword>
<name>A0A5C6D2P4_9BACT</name>
<feature type="domain" description="MOSC" evidence="1">
    <location>
        <begin position="69"/>
        <end position="211"/>
    </location>
</feature>
<reference evidence="2 3" key="1">
    <citation type="submission" date="2019-02" db="EMBL/GenBank/DDBJ databases">
        <title>Deep-cultivation of Planctomycetes and their phenomic and genomic characterization uncovers novel biology.</title>
        <authorList>
            <person name="Wiegand S."/>
            <person name="Jogler M."/>
            <person name="Boedeker C."/>
            <person name="Pinto D."/>
            <person name="Vollmers J."/>
            <person name="Rivas-Marin E."/>
            <person name="Kohn T."/>
            <person name="Peeters S.H."/>
            <person name="Heuer A."/>
            <person name="Rast P."/>
            <person name="Oberbeckmann S."/>
            <person name="Bunk B."/>
            <person name="Jeske O."/>
            <person name="Meyerdierks A."/>
            <person name="Storesund J.E."/>
            <person name="Kallscheuer N."/>
            <person name="Luecker S."/>
            <person name="Lage O.M."/>
            <person name="Pohl T."/>
            <person name="Merkel B.J."/>
            <person name="Hornburger P."/>
            <person name="Mueller R.-W."/>
            <person name="Bruemmer F."/>
            <person name="Labrenz M."/>
            <person name="Spormann A.M."/>
            <person name="Op Den Camp H."/>
            <person name="Overmann J."/>
            <person name="Amann R."/>
            <person name="Jetten M.S.M."/>
            <person name="Mascher T."/>
            <person name="Medema M.H."/>
            <person name="Devos D.P."/>
            <person name="Kaster A.-K."/>
            <person name="Ovreas L."/>
            <person name="Rohde M."/>
            <person name="Galperin M.Y."/>
            <person name="Jogler C."/>
        </authorList>
    </citation>
    <scope>NUCLEOTIDE SEQUENCE [LARGE SCALE GENOMIC DNA]</scope>
    <source>
        <strain evidence="2 3">Pla144</strain>
    </source>
</reference>
<dbReference type="GO" id="GO:0030170">
    <property type="term" value="F:pyridoxal phosphate binding"/>
    <property type="evidence" value="ECO:0007669"/>
    <property type="project" value="InterPro"/>
</dbReference>
<dbReference type="InterPro" id="IPR011037">
    <property type="entry name" value="Pyrv_Knase-like_insert_dom_sf"/>
</dbReference>
<dbReference type="Gene3D" id="2.40.33.20">
    <property type="entry name" value="PK beta-barrel domain-like"/>
    <property type="match status" value="1"/>
</dbReference>
<evidence type="ECO:0000259" key="1">
    <source>
        <dbReference type="PROSITE" id="PS51340"/>
    </source>
</evidence>
<evidence type="ECO:0000313" key="3">
    <source>
        <dbReference type="Proteomes" id="UP000318437"/>
    </source>
</evidence>
<protein>
    <recommendedName>
        <fullName evidence="1">MOSC domain-containing protein</fullName>
    </recommendedName>
</protein>
<dbReference type="AlphaFoldDB" id="A0A5C6D2P4"/>
<sequence length="212" mass="23517">MSYILASQVAGTDAQRWSDPVHDQEILNMHQTLHLTLDEMESQLDFIRQSPDDDGVLEMIVCRPDVDQRQMLFEAEVDPARGLLGDSWLARGDYKGGPAHPDTQINIMNSHVISLLAQDRERWQLAGDQLYVDFDLSDENLPVGSQLAIGSAVLEVTSEPHTGCKKFAQRYGPAATKFVNSPEGKRLHLRGINARIIKAGTIRTGDAIKKVA</sequence>
<proteinExistence type="predicted"/>
<dbReference type="GO" id="GO:0030151">
    <property type="term" value="F:molybdenum ion binding"/>
    <property type="evidence" value="ECO:0007669"/>
    <property type="project" value="InterPro"/>
</dbReference>
<dbReference type="PANTHER" id="PTHR30212:SF2">
    <property type="entry name" value="PROTEIN YIIM"/>
    <property type="match status" value="1"/>
</dbReference>
<dbReference type="Proteomes" id="UP000318437">
    <property type="component" value="Unassembled WGS sequence"/>
</dbReference>
<dbReference type="Pfam" id="PF03473">
    <property type="entry name" value="MOSC"/>
    <property type="match status" value="1"/>
</dbReference>